<name>U4TXL8_DENPD</name>
<organism evidence="2 3">
    <name type="scientific">Dendroctonus ponderosae</name>
    <name type="common">Mountain pine beetle</name>
    <dbReference type="NCBI Taxonomy" id="77166"/>
    <lineage>
        <taxon>Eukaryota</taxon>
        <taxon>Metazoa</taxon>
        <taxon>Ecdysozoa</taxon>
        <taxon>Arthropoda</taxon>
        <taxon>Hexapoda</taxon>
        <taxon>Insecta</taxon>
        <taxon>Pterygota</taxon>
        <taxon>Neoptera</taxon>
        <taxon>Endopterygota</taxon>
        <taxon>Coleoptera</taxon>
        <taxon>Polyphaga</taxon>
        <taxon>Cucujiformia</taxon>
        <taxon>Curculionidae</taxon>
        <taxon>Scolytinae</taxon>
        <taxon>Dendroctonus</taxon>
    </lineage>
</organism>
<evidence type="ECO:0000313" key="2">
    <source>
        <dbReference type="EMBL" id="ERL85552.1"/>
    </source>
</evidence>
<evidence type="ECO:0000256" key="1">
    <source>
        <dbReference type="SAM" id="MobiDB-lite"/>
    </source>
</evidence>
<feature type="region of interest" description="Disordered" evidence="1">
    <location>
        <begin position="69"/>
        <end position="110"/>
    </location>
</feature>
<evidence type="ECO:0000313" key="3">
    <source>
        <dbReference type="Proteomes" id="UP000030742"/>
    </source>
</evidence>
<sequence length="184" mass="20963">MSILPQYKVDLDTTAPRPSCGVCASATTVQVNGSPVWAPFTVKYDTDKREVSHLFWRFLELSGIPGESYISDDENQTGKGSDRSDRLQKKASKFEWTKHTPSDLKRPLSSDLKCNTKTKRSVRRPKSTVTTLTSSHVAEKYSQLLDKRDLLLDKQLEVADLQIRQEKIKCDLLEIELANKKEKY</sequence>
<dbReference type="AlphaFoldDB" id="U4TXL8"/>
<proteinExistence type="predicted"/>
<gene>
    <name evidence="2" type="ORF">D910_02971</name>
</gene>
<reference evidence="2 3" key="1">
    <citation type="journal article" date="2013" name="Genome Biol.">
        <title>Draft genome of the mountain pine beetle, Dendroctonus ponderosae Hopkins, a major forest pest.</title>
        <authorList>
            <person name="Keeling C.I."/>
            <person name="Yuen M.M."/>
            <person name="Liao N.Y."/>
            <person name="Docking T.R."/>
            <person name="Chan S.K."/>
            <person name="Taylor G.A."/>
            <person name="Palmquist D.L."/>
            <person name="Jackman S.D."/>
            <person name="Nguyen A."/>
            <person name="Li M."/>
            <person name="Henderson H."/>
            <person name="Janes J.K."/>
            <person name="Zhao Y."/>
            <person name="Pandoh P."/>
            <person name="Moore R."/>
            <person name="Sperling F.A."/>
            <person name="Huber D.P."/>
            <person name="Birol I."/>
            <person name="Jones S.J."/>
            <person name="Bohlmann J."/>
        </authorList>
    </citation>
    <scope>NUCLEOTIDE SEQUENCE</scope>
</reference>
<accession>U4TXL8</accession>
<dbReference type="EMBL" id="KB631712">
    <property type="protein sequence ID" value="ERL85552.1"/>
    <property type="molecule type" value="Genomic_DNA"/>
</dbReference>
<feature type="compositionally biased region" description="Basic and acidic residues" evidence="1">
    <location>
        <begin position="80"/>
        <end position="108"/>
    </location>
</feature>
<dbReference type="Proteomes" id="UP000030742">
    <property type="component" value="Unassembled WGS sequence"/>
</dbReference>
<protein>
    <submittedName>
        <fullName evidence="2">Uncharacterized protein</fullName>
    </submittedName>
</protein>